<name>A0A833A4R4_CALS0</name>
<organism evidence="13 14">
    <name type="scientific">Caldiarchaeum subterraneum</name>
    <dbReference type="NCBI Taxonomy" id="311458"/>
    <lineage>
        <taxon>Archaea</taxon>
        <taxon>Nitrososphaerota</taxon>
        <taxon>Candidatus Caldarchaeales</taxon>
        <taxon>Candidatus Caldarchaeaceae</taxon>
        <taxon>Candidatus Caldarchaeum</taxon>
    </lineage>
</organism>
<feature type="domain" description="Helicase ATP-binding" evidence="11">
    <location>
        <begin position="1"/>
        <end position="159"/>
    </location>
</feature>
<comment type="function">
    <text evidence="10">DNA-dependent ATPase and 3'-5' DNA helicase that may be involved in repair of stalled replication forks.</text>
</comment>
<feature type="domain" description="Helicase C-terminal" evidence="12">
    <location>
        <begin position="193"/>
        <end position="395"/>
    </location>
</feature>
<evidence type="ECO:0000256" key="6">
    <source>
        <dbReference type="ARBA" id="ARBA00023125"/>
    </source>
</evidence>
<dbReference type="Pfam" id="PF21280">
    <property type="entry name" value="Helicase_dom4_arc"/>
    <property type="match status" value="1"/>
</dbReference>
<protein>
    <recommendedName>
        <fullName evidence="10">ATP-dependent DNA helicase Hel308</fullName>
        <ecNumber evidence="10">5.6.2.4</ecNumber>
    </recommendedName>
    <alternativeName>
        <fullName evidence="10">DNA 3'-5' helicase Hel308</fullName>
    </alternativeName>
</protein>
<dbReference type="AlphaFoldDB" id="A0A833A4R4"/>
<dbReference type="PANTHER" id="PTHR47961:SF10">
    <property type="entry name" value="ATP-DEPENDENT DNA HELICASE HEL308"/>
    <property type="match status" value="1"/>
</dbReference>
<dbReference type="GO" id="GO:0016818">
    <property type="term" value="F:hydrolase activity, acting on acid anhydrides, in phosphorus-containing anhydrides"/>
    <property type="evidence" value="ECO:0007669"/>
    <property type="project" value="UniProtKB-UniRule"/>
</dbReference>
<comment type="subunit">
    <text evidence="10">Monomer.</text>
</comment>
<evidence type="ECO:0000256" key="3">
    <source>
        <dbReference type="ARBA" id="ARBA00022801"/>
    </source>
</evidence>
<reference evidence="13" key="1">
    <citation type="journal article" date="2020" name="ISME J.">
        <title>Gammaproteobacteria mediating utilization of methyl-, sulfur- and petroleum organic compounds in deep ocean hydrothermal plumes.</title>
        <authorList>
            <person name="Zhou Z."/>
            <person name="Liu Y."/>
            <person name="Pan J."/>
            <person name="Cron B.R."/>
            <person name="Toner B.M."/>
            <person name="Anantharaman K."/>
            <person name="Breier J.A."/>
            <person name="Dick G.J."/>
            <person name="Li M."/>
        </authorList>
    </citation>
    <scope>NUCLEOTIDE SEQUENCE</scope>
    <source>
        <strain evidence="13">SZUA-1515</strain>
    </source>
</reference>
<dbReference type="PANTHER" id="PTHR47961">
    <property type="entry name" value="DNA POLYMERASE THETA, PUTATIVE (AFU_ORTHOLOGUE AFUA_1G05260)-RELATED"/>
    <property type="match status" value="1"/>
</dbReference>
<dbReference type="Pfam" id="PF00271">
    <property type="entry name" value="Helicase_C"/>
    <property type="match status" value="1"/>
</dbReference>
<evidence type="ECO:0000256" key="1">
    <source>
        <dbReference type="ARBA" id="ARBA00022741"/>
    </source>
</evidence>
<dbReference type="InterPro" id="IPR014001">
    <property type="entry name" value="Helicase_ATP-bd"/>
</dbReference>
<evidence type="ECO:0000256" key="2">
    <source>
        <dbReference type="ARBA" id="ARBA00022763"/>
    </source>
</evidence>
<dbReference type="HAMAP" id="MF_00442">
    <property type="entry name" value="Helicase_Hel308"/>
    <property type="match status" value="1"/>
</dbReference>
<dbReference type="Gene3D" id="1.10.150.20">
    <property type="entry name" value="5' to 3' exonuclease, C-terminal subdomain"/>
    <property type="match status" value="1"/>
</dbReference>
<comment type="catalytic activity">
    <reaction evidence="10">
        <text>ATP + H2O = ADP + phosphate + H(+)</text>
        <dbReference type="Rhea" id="RHEA:13065"/>
        <dbReference type="ChEBI" id="CHEBI:15377"/>
        <dbReference type="ChEBI" id="CHEBI:15378"/>
        <dbReference type="ChEBI" id="CHEBI:30616"/>
        <dbReference type="ChEBI" id="CHEBI:43474"/>
        <dbReference type="ChEBI" id="CHEBI:456216"/>
        <dbReference type="EC" id="5.6.2.4"/>
    </reaction>
</comment>
<keyword evidence="2 10" id="KW-0227">DNA damage</keyword>
<evidence type="ECO:0000313" key="14">
    <source>
        <dbReference type="Proteomes" id="UP000608579"/>
    </source>
</evidence>
<dbReference type="InterPro" id="IPR048772">
    <property type="entry name" value="Hel308-like_dom4"/>
</dbReference>
<dbReference type="InterPro" id="IPR050474">
    <property type="entry name" value="Hel308_SKI2-like"/>
</dbReference>
<dbReference type="InterPro" id="IPR022965">
    <property type="entry name" value="Helicase_Hel308"/>
</dbReference>
<dbReference type="Proteomes" id="UP000608579">
    <property type="component" value="Unassembled WGS sequence"/>
</dbReference>
<evidence type="ECO:0000256" key="4">
    <source>
        <dbReference type="ARBA" id="ARBA00022806"/>
    </source>
</evidence>
<dbReference type="GO" id="GO:0043138">
    <property type="term" value="F:3'-5' DNA helicase activity"/>
    <property type="evidence" value="ECO:0007669"/>
    <property type="project" value="UniProtKB-UniRule"/>
</dbReference>
<dbReference type="InterPro" id="IPR027417">
    <property type="entry name" value="P-loop_NTPase"/>
</dbReference>
<gene>
    <name evidence="10" type="primary">hel308</name>
    <name evidence="13" type="ORF">EYH45_05580</name>
</gene>
<dbReference type="GO" id="GO:0005524">
    <property type="term" value="F:ATP binding"/>
    <property type="evidence" value="ECO:0007669"/>
    <property type="project" value="UniProtKB-UniRule"/>
</dbReference>
<comment type="similarity">
    <text evidence="10">Belongs to the helicase family. Hel308 subfamily.</text>
</comment>
<dbReference type="Pfam" id="PF14520">
    <property type="entry name" value="HHH_5"/>
    <property type="match status" value="1"/>
</dbReference>
<evidence type="ECO:0000256" key="7">
    <source>
        <dbReference type="ARBA" id="ARBA00023204"/>
    </source>
</evidence>
<dbReference type="CDD" id="cd18795">
    <property type="entry name" value="SF2_C_Ski2"/>
    <property type="match status" value="1"/>
</dbReference>
<keyword evidence="7 10" id="KW-0234">DNA repair</keyword>
<sequence length="670" mass="75601">MMISTPTASGKTLIAMMTAYNHVRRGGKCLYLTPLRALAGEKLEEFRRLLKDTPYKAVASTGDYDSSDPWLANYDVIIATNEKADSLIRHGAKWIDSITLVVADEIHLLGDPDRGPTLEMTLTKLLDKRPDSQMLALSATARNAGEIAEWLGSELISMEWRPVPLREGVFLDGEVEYSDGSVEEVEQLDYDPAIAIALKTVVEGGQALIFAMTRRKAEKYAEKAAEALNRHEALTGGIPRDEVIQMAREYLEEDKSSFTDKLVKLMLGGAAFHHAGLGARHRRLVERAFRERVLKILAATPTLAAGVNLPARTVVIPELWRYEAGEGMRQIDITEYKQFCGRAGRPGYDEYGQAITIARKPDDKEIIIEKYIRGKPERIWSRLGSEKHLRIHVLAVIAAEDSVDEDVLKRIFSRTFFSHQYGYVGAVAKISKVMEFLLDNRFIKYSSGVYTSTRLGKRVSQLYIDPLTALTIIEFADKLPNQLSDWTLLQVICSTPDTPRLGIKIPKSKLEKTLDNNMDKLVIPDIIYMDPDEYSLFLERLKLMLVLKAWIDEVSEGEIYDRYRVEPGDLAVLRERGAWIAYAASELMKILEKPRLAVEFSVLSERIEHGVNPELLQLARLHGVGRVRARQLYNSGYRTLEDLRRASVEELARVPTIGARLAQQIKEQIT</sequence>
<dbReference type="SMART" id="SM00487">
    <property type="entry name" value="DEXDc"/>
    <property type="match status" value="1"/>
</dbReference>
<dbReference type="SUPFAM" id="SSF158702">
    <property type="entry name" value="Sec63 N-terminal domain-like"/>
    <property type="match status" value="1"/>
</dbReference>
<comment type="caution">
    <text evidence="13">The sequence shown here is derived from an EMBL/GenBank/DDBJ whole genome shotgun (WGS) entry which is preliminary data.</text>
</comment>
<keyword evidence="6 10" id="KW-0238">DNA-binding</keyword>
<dbReference type="SUPFAM" id="SSF46785">
    <property type="entry name" value="Winged helix' DNA-binding domain"/>
    <property type="match status" value="1"/>
</dbReference>
<dbReference type="Gene3D" id="3.40.50.300">
    <property type="entry name" value="P-loop containing nucleotide triphosphate hydrolases"/>
    <property type="match status" value="2"/>
</dbReference>
<evidence type="ECO:0000259" key="12">
    <source>
        <dbReference type="PROSITE" id="PS51194"/>
    </source>
</evidence>
<dbReference type="InterPro" id="IPR001650">
    <property type="entry name" value="Helicase_C-like"/>
</dbReference>
<evidence type="ECO:0000256" key="5">
    <source>
        <dbReference type="ARBA" id="ARBA00022840"/>
    </source>
</evidence>
<dbReference type="EMBL" id="DQVM01000109">
    <property type="protein sequence ID" value="HIQ30018.1"/>
    <property type="molecule type" value="Genomic_DNA"/>
</dbReference>
<dbReference type="Pfam" id="PF00270">
    <property type="entry name" value="DEAD"/>
    <property type="match status" value="1"/>
</dbReference>
<evidence type="ECO:0000256" key="10">
    <source>
        <dbReference type="HAMAP-Rule" id="MF_00442"/>
    </source>
</evidence>
<dbReference type="GO" id="GO:0003677">
    <property type="term" value="F:DNA binding"/>
    <property type="evidence" value="ECO:0007669"/>
    <property type="project" value="UniProtKB-UniRule"/>
</dbReference>
<dbReference type="InterPro" id="IPR003583">
    <property type="entry name" value="Hlx-hairpin-Hlx_DNA-bd_motif"/>
</dbReference>
<evidence type="ECO:0000313" key="13">
    <source>
        <dbReference type="EMBL" id="HIQ30018.1"/>
    </source>
</evidence>
<dbReference type="InterPro" id="IPR036390">
    <property type="entry name" value="WH_DNA-bd_sf"/>
</dbReference>
<dbReference type="SMART" id="SM00490">
    <property type="entry name" value="HELICc"/>
    <property type="match status" value="1"/>
</dbReference>
<keyword evidence="3 10" id="KW-0378">Hydrolase</keyword>
<dbReference type="SMART" id="SM00278">
    <property type="entry name" value="HhH1"/>
    <property type="match status" value="2"/>
</dbReference>
<accession>A0A833A4R4</accession>
<dbReference type="EC" id="5.6.2.4" evidence="10"/>
<proteinExistence type="inferred from homology"/>
<dbReference type="InterPro" id="IPR011545">
    <property type="entry name" value="DEAD/DEAH_box_helicase_dom"/>
</dbReference>
<keyword evidence="8 10" id="KW-0413">Isomerase</keyword>
<keyword evidence="5 10" id="KW-0067">ATP-binding</keyword>
<dbReference type="GO" id="GO:0006281">
    <property type="term" value="P:DNA repair"/>
    <property type="evidence" value="ECO:0007669"/>
    <property type="project" value="UniProtKB-UniRule"/>
</dbReference>
<dbReference type="PROSITE" id="PS51194">
    <property type="entry name" value="HELICASE_CTER"/>
    <property type="match status" value="1"/>
</dbReference>
<comment type="caution">
    <text evidence="10">Lacks conserved residue(s) required for the propagation of feature annotation.</text>
</comment>
<dbReference type="Gene3D" id="1.10.3380.30">
    <property type="match status" value="1"/>
</dbReference>
<evidence type="ECO:0000256" key="9">
    <source>
        <dbReference type="ARBA" id="ARBA00034617"/>
    </source>
</evidence>
<evidence type="ECO:0000259" key="11">
    <source>
        <dbReference type="PROSITE" id="PS51192"/>
    </source>
</evidence>
<dbReference type="PROSITE" id="PS51192">
    <property type="entry name" value="HELICASE_ATP_BIND_1"/>
    <property type="match status" value="1"/>
</dbReference>
<comment type="catalytic activity">
    <reaction evidence="9 10">
        <text>Couples ATP hydrolysis with the unwinding of duplex DNA by translocating in the 3'-5' direction.</text>
        <dbReference type="EC" id="5.6.2.4"/>
    </reaction>
</comment>
<dbReference type="SUPFAM" id="SSF52540">
    <property type="entry name" value="P-loop containing nucleoside triphosphate hydrolases"/>
    <property type="match status" value="1"/>
</dbReference>
<evidence type="ECO:0000256" key="8">
    <source>
        <dbReference type="ARBA" id="ARBA00023235"/>
    </source>
</evidence>
<keyword evidence="4 10" id="KW-0347">Helicase</keyword>
<keyword evidence="1 10" id="KW-0547">Nucleotide-binding</keyword>